<name>A0AA39NRF7_ARMTA</name>
<keyword evidence="3" id="KW-1185">Reference proteome</keyword>
<dbReference type="GeneID" id="85354553"/>
<feature type="region of interest" description="Disordered" evidence="1">
    <location>
        <begin position="104"/>
        <end position="124"/>
    </location>
</feature>
<feature type="compositionally biased region" description="Low complexity" evidence="1">
    <location>
        <begin position="107"/>
        <end position="119"/>
    </location>
</feature>
<gene>
    <name evidence="2" type="ORF">EV420DRAFT_1499782</name>
</gene>
<evidence type="ECO:0000256" key="1">
    <source>
        <dbReference type="SAM" id="MobiDB-lite"/>
    </source>
</evidence>
<sequence length="499" mass="55184">MARLHSAPSIDVQNPLYCPTVPAASFLNALRTQLNRPIRLPQNSNRKGRRTGSRFDPKVVVSSFTHLLGKALLQDDSSRNTMLRTIKTRSQNCNTNTDFIQLPWDISGSSSSKDTSPRPSLKRKLSDSFPEILHGPTKHAKSFTTFPASEDLNPEDNESVTFLPLDLSRACDSDLSPVQTQELVEKEAGSIEEQLVNRIRMLEDFLYGPPIGPESPRGLSILIDRLGTLLPGIRLKERLSALHDKSHQGIADYMGEHGLLNNRVISILRTSEIRNLSLSNSLADEDGLNIDGRDVFSVFSKPNSFLFLSFLSLSGTLVHDFDLVHIQHLPRLSALLLNNTGIGNEAVYIITSLKRTLTHLSVATNPDIDNDAIPALLLLSRLSFLSIQDTSIDMPGLRRLAQVINREGRIIDVEIPGACEHYIDNLHEKYLLDIQPPLIRRASLCSQLSGAALKRNLLAHATCNPAILAAGTKAEMKDRLEGILKVREMDILVAVMISA</sequence>
<comment type="caution">
    <text evidence="2">The sequence shown here is derived from an EMBL/GenBank/DDBJ whole genome shotgun (WGS) entry which is preliminary data.</text>
</comment>
<dbReference type="RefSeq" id="XP_060340108.1">
    <property type="nucleotide sequence ID" value="XM_060471005.1"/>
</dbReference>
<evidence type="ECO:0008006" key="4">
    <source>
        <dbReference type="Google" id="ProtNLM"/>
    </source>
</evidence>
<dbReference type="InterPro" id="IPR032675">
    <property type="entry name" value="LRR_dom_sf"/>
</dbReference>
<dbReference type="AlphaFoldDB" id="A0AA39NRF7"/>
<proteinExistence type="predicted"/>
<dbReference type="Proteomes" id="UP001175211">
    <property type="component" value="Unassembled WGS sequence"/>
</dbReference>
<dbReference type="SUPFAM" id="SSF52047">
    <property type="entry name" value="RNI-like"/>
    <property type="match status" value="1"/>
</dbReference>
<evidence type="ECO:0000313" key="2">
    <source>
        <dbReference type="EMBL" id="KAK0470315.1"/>
    </source>
</evidence>
<dbReference type="Gene3D" id="3.80.10.10">
    <property type="entry name" value="Ribonuclease Inhibitor"/>
    <property type="match status" value="1"/>
</dbReference>
<accession>A0AA39NRF7</accession>
<evidence type="ECO:0000313" key="3">
    <source>
        <dbReference type="Proteomes" id="UP001175211"/>
    </source>
</evidence>
<protein>
    <recommendedName>
        <fullName evidence="4">RNI-like protein</fullName>
    </recommendedName>
</protein>
<organism evidence="2 3">
    <name type="scientific">Armillaria tabescens</name>
    <name type="common">Ringless honey mushroom</name>
    <name type="synonym">Agaricus tabescens</name>
    <dbReference type="NCBI Taxonomy" id="1929756"/>
    <lineage>
        <taxon>Eukaryota</taxon>
        <taxon>Fungi</taxon>
        <taxon>Dikarya</taxon>
        <taxon>Basidiomycota</taxon>
        <taxon>Agaricomycotina</taxon>
        <taxon>Agaricomycetes</taxon>
        <taxon>Agaricomycetidae</taxon>
        <taxon>Agaricales</taxon>
        <taxon>Marasmiineae</taxon>
        <taxon>Physalacriaceae</taxon>
        <taxon>Desarmillaria</taxon>
    </lineage>
</organism>
<reference evidence="2" key="1">
    <citation type="submission" date="2023-06" db="EMBL/GenBank/DDBJ databases">
        <authorList>
            <consortium name="Lawrence Berkeley National Laboratory"/>
            <person name="Ahrendt S."/>
            <person name="Sahu N."/>
            <person name="Indic B."/>
            <person name="Wong-Bajracharya J."/>
            <person name="Merenyi Z."/>
            <person name="Ke H.-M."/>
            <person name="Monk M."/>
            <person name="Kocsube S."/>
            <person name="Drula E."/>
            <person name="Lipzen A."/>
            <person name="Balint B."/>
            <person name="Henrissat B."/>
            <person name="Andreopoulos B."/>
            <person name="Martin F.M."/>
            <person name="Harder C.B."/>
            <person name="Rigling D."/>
            <person name="Ford K.L."/>
            <person name="Foster G.D."/>
            <person name="Pangilinan J."/>
            <person name="Papanicolaou A."/>
            <person name="Barry K."/>
            <person name="LaButti K."/>
            <person name="Viragh M."/>
            <person name="Koriabine M."/>
            <person name="Yan M."/>
            <person name="Riley R."/>
            <person name="Champramary S."/>
            <person name="Plett K.L."/>
            <person name="Tsai I.J."/>
            <person name="Slot J."/>
            <person name="Sipos G."/>
            <person name="Plett J."/>
            <person name="Nagy L.G."/>
            <person name="Grigoriev I.V."/>
        </authorList>
    </citation>
    <scope>NUCLEOTIDE SEQUENCE</scope>
    <source>
        <strain evidence="2">CCBAS 213</strain>
    </source>
</reference>
<dbReference type="EMBL" id="JAUEPS010000001">
    <property type="protein sequence ID" value="KAK0470315.1"/>
    <property type="molecule type" value="Genomic_DNA"/>
</dbReference>